<dbReference type="EMBL" id="MU865015">
    <property type="protein sequence ID" value="KAK4460311.1"/>
    <property type="molecule type" value="Genomic_DNA"/>
</dbReference>
<feature type="compositionally biased region" description="Polar residues" evidence="1">
    <location>
        <begin position="52"/>
        <end position="62"/>
    </location>
</feature>
<dbReference type="AlphaFoldDB" id="A0AAV9HMK2"/>
<sequence>MTRTTTLTYSTTNTNNTTTFPSSSSSSSPPSYVNSLDISSPPPYQPRSSSSFTPTHTLQIQTPGKPWLSLPLPPRPDPIPIFSLSGGPSPPVPLYTSIRPSRCSGSCSLFAQSSPSSPQSSASRVSSTTYHFGPSNPPRVQLFHPSYSSPSEKEYDSFPLKSTHLLSRTVRFRTRLGTFQWRYASRAERKLENGGAGDRHPSTGCSLILLERVTRISHGNGTTTTTTTTGRSERQEKEEEEVVVVVEEEVRTVVGKFLRSKEYRSQGSSACSAGNGGRLVLDLSKLQDVEEDGLCGGAEQDQEEEGETEKEKEKGKEEEKLDRDMMEVMAVTTCLVMLKKEIDRRRAQQIMIMVGCVGGGA</sequence>
<dbReference type="Proteomes" id="UP001321749">
    <property type="component" value="Unassembled WGS sequence"/>
</dbReference>
<evidence type="ECO:0000313" key="3">
    <source>
        <dbReference type="Proteomes" id="UP001321749"/>
    </source>
</evidence>
<proteinExistence type="predicted"/>
<reference evidence="2" key="1">
    <citation type="journal article" date="2023" name="Mol. Phylogenet. Evol.">
        <title>Genome-scale phylogeny and comparative genomics of the fungal order Sordariales.</title>
        <authorList>
            <person name="Hensen N."/>
            <person name="Bonometti L."/>
            <person name="Westerberg I."/>
            <person name="Brannstrom I.O."/>
            <person name="Guillou S."/>
            <person name="Cros-Aarteil S."/>
            <person name="Calhoun S."/>
            <person name="Haridas S."/>
            <person name="Kuo A."/>
            <person name="Mondo S."/>
            <person name="Pangilinan J."/>
            <person name="Riley R."/>
            <person name="LaButti K."/>
            <person name="Andreopoulos B."/>
            <person name="Lipzen A."/>
            <person name="Chen C."/>
            <person name="Yan M."/>
            <person name="Daum C."/>
            <person name="Ng V."/>
            <person name="Clum A."/>
            <person name="Steindorff A."/>
            <person name="Ohm R.A."/>
            <person name="Martin F."/>
            <person name="Silar P."/>
            <person name="Natvig D.O."/>
            <person name="Lalanne C."/>
            <person name="Gautier V."/>
            <person name="Ament-Velasquez S.L."/>
            <person name="Kruys A."/>
            <person name="Hutchinson M.I."/>
            <person name="Powell A.J."/>
            <person name="Barry K."/>
            <person name="Miller A.N."/>
            <person name="Grigoriev I.V."/>
            <person name="Debuchy R."/>
            <person name="Gladieux P."/>
            <person name="Hiltunen Thoren M."/>
            <person name="Johannesson H."/>
        </authorList>
    </citation>
    <scope>NUCLEOTIDE SEQUENCE</scope>
    <source>
        <strain evidence="2">PSN324</strain>
    </source>
</reference>
<feature type="compositionally biased region" description="Low complexity" evidence="1">
    <location>
        <begin position="109"/>
        <end position="127"/>
    </location>
</feature>
<feature type="compositionally biased region" description="Basic and acidic residues" evidence="1">
    <location>
        <begin position="309"/>
        <end position="323"/>
    </location>
</feature>
<feature type="region of interest" description="Disordered" evidence="1">
    <location>
        <begin position="1"/>
        <end position="72"/>
    </location>
</feature>
<comment type="caution">
    <text evidence="2">The sequence shown here is derived from an EMBL/GenBank/DDBJ whole genome shotgun (WGS) entry which is preliminary data.</text>
</comment>
<evidence type="ECO:0000313" key="2">
    <source>
        <dbReference type="EMBL" id="KAK4460311.1"/>
    </source>
</evidence>
<accession>A0AAV9HMK2</accession>
<evidence type="ECO:0000256" key="1">
    <source>
        <dbReference type="SAM" id="MobiDB-lite"/>
    </source>
</evidence>
<feature type="region of interest" description="Disordered" evidence="1">
    <location>
        <begin position="218"/>
        <end position="240"/>
    </location>
</feature>
<protein>
    <submittedName>
        <fullName evidence="2">Uncharacterized protein</fullName>
    </submittedName>
</protein>
<name>A0AAV9HMK2_9PEZI</name>
<feature type="region of interest" description="Disordered" evidence="1">
    <location>
        <begin position="295"/>
        <end position="323"/>
    </location>
</feature>
<keyword evidence="3" id="KW-1185">Reference proteome</keyword>
<reference evidence="2" key="2">
    <citation type="submission" date="2023-06" db="EMBL/GenBank/DDBJ databases">
        <authorList>
            <consortium name="Lawrence Berkeley National Laboratory"/>
            <person name="Mondo S.J."/>
            <person name="Hensen N."/>
            <person name="Bonometti L."/>
            <person name="Westerberg I."/>
            <person name="Brannstrom I.O."/>
            <person name="Guillou S."/>
            <person name="Cros-Aarteil S."/>
            <person name="Calhoun S."/>
            <person name="Haridas S."/>
            <person name="Kuo A."/>
            <person name="Pangilinan J."/>
            <person name="Riley R."/>
            <person name="Labutti K."/>
            <person name="Andreopoulos B."/>
            <person name="Lipzen A."/>
            <person name="Chen C."/>
            <person name="Yanf M."/>
            <person name="Daum C."/>
            <person name="Ng V."/>
            <person name="Clum A."/>
            <person name="Steindorff A."/>
            <person name="Ohm R."/>
            <person name="Martin F."/>
            <person name="Silar P."/>
            <person name="Natvig D."/>
            <person name="Lalanne C."/>
            <person name="Gautier V."/>
            <person name="Ament-Velasquez S.L."/>
            <person name="Kruys A."/>
            <person name="Hutchinson M.I."/>
            <person name="Powell A.J."/>
            <person name="Barry K."/>
            <person name="Miller A.N."/>
            <person name="Grigoriev I.V."/>
            <person name="Debuchy R."/>
            <person name="Gladieux P."/>
            <person name="Thoren M.H."/>
            <person name="Johannesson H."/>
        </authorList>
    </citation>
    <scope>NUCLEOTIDE SEQUENCE</scope>
    <source>
        <strain evidence="2">PSN324</strain>
    </source>
</reference>
<gene>
    <name evidence="2" type="ORF">QBC42DRAFT_272707</name>
</gene>
<feature type="region of interest" description="Disordered" evidence="1">
    <location>
        <begin position="109"/>
        <end position="148"/>
    </location>
</feature>
<feature type="compositionally biased region" description="Low complexity" evidence="1">
    <location>
        <begin position="1"/>
        <end position="31"/>
    </location>
</feature>
<organism evidence="2 3">
    <name type="scientific">Cladorrhinum samala</name>
    <dbReference type="NCBI Taxonomy" id="585594"/>
    <lineage>
        <taxon>Eukaryota</taxon>
        <taxon>Fungi</taxon>
        <taxon>Dikarya</taxon>
        <taxon>Ascomycota</taxon>
        <taxon>Pezizomycotina</taxon>
        <taxon>Sordariomycetes</taxon>
        <taxon>Sordariomycetidae</taxon>
        <taxon>Sordariales</taxon>
        <taxon>Podosporaceae</taxon>
        <taxon>Cladorrhinum</taxon>
    </lineage>
</organism>